<accession>A0A806KBD1</accession>
<evidence type="ECO:0000313" key="2">
    <source>
        <dbReference type="EMBL" id="AGS51896.1"/>
    </source>
</evidence>
<proteinExistence type="predicted"/>
<dbReference type="AlphaFoldDB" id="A0A806KBD1"/>
<organism evidence="2">
    <name type="scientific">uncultured bacterium contig00002</name>
    <dbReference type="NCBI Taxonomy" id="1181494"/>
    <lineage>
        <taxon>Bacteria</taxon>
        <taxon>environmental samples</taxon>
    </lineage>
</organism>
<protein>
    <submittedName>
        <fullName evidence="2">Uncharacterized protein</fullName>
    </submittedName>
</protein>
<name>A0A806KBD1_9BACT</name>
<dbReference type="EMBL" id="JQ844177">
    <property type="protein sequence ID" value="AGS51896.1"/>
    <property type="molecule type" value="Genomic_DNA"/>
</dbReference>
<feature type="region of interest" description="Disordered" evidence="1">
    <location>
        <begin position="27"/>
        <end position="49"/>
    </location>
</feature>
<sequence length="49" mass="5382">MFEQYDEAKEIDWAWLNGDGYMSKAPLAQESAGKTPTDRGKTATNAISS</sequence>
<reference evidence="2" key="1">
    <citation type="submission" date="2012-03" db="EMBL/GenBank/DDBJ databases">
        <title>Functional metagenomics reveals considerable lignocellulase gene clusters in the gut microbiome of a wood-feeding higher termite.</title>
        <authorList>
            <person name="Liu N."/>
        </authorList>
    </citation>
    <scope>NUCLEOTIDE SEQUENCE</scope>
</reference>
<evidence type="ECO:0000256" key="1">
    <source>
        <dbReference type="SAM" id="MobiDB-lite"/>
    </source>
</evidence>